<dbReference type="AlphaFoldDB" id="A0A379QT33"/>
<keyword evidence="13" id="KW-0472">Membrane</keyword>
<dbReference type="EC" id="7.2.2.8" evidence="2"/>
<dbReference type="InterPro" id="IPR023214">
    <property type="entry name" value="HAD_sf"/>
</dbReference>
<accession>A0A379QT33</accession>
<dbReference type="GO" id="GO:0016887">
    <property type="term" value="F:ATP hydrolysis activity"/>
    <property type="evidence" value="ECO:0007669"/>
    <property type="project" value="InterPro"/>
</dbReference>
<dbReference type="FunFam" id="3.40.50.1000:FF:000144">
    <property type="entry name" value="copper-transporting ATPase 1 isoform X2"/>
    <property type="match status" value="1"/>
</dbReference>
<dbReference type="GO" id="GO:0140581">
    <property type="term" value="F:P-type monovalent copper transporter activity"/>
    <property type="evidence" value="ECO:0007669"/>
    <property type="project" value="UniProtKB-EC"/>
</dbReference>
<keyword evidence="3" id="KW-0813">Transport</keyword>
<evidence type="ECO:0000256" key="14">
    <source>
        <dbReference type="ARBA" id="ARBA00049289"/>
    </source>
</evidence>
<dbReference type="PANTHER" id="PTHR43520">
    <property type="entry name" value="ATP7, ISOFORM B"/>
    <property type="match status" value="1"/>
</dbReference>
<comment type="catalytic activity">
    <reaction evidence="14">
        <text>Cu(+)(in) + ATP + H2O = Cu(+)(out) + ADP + phosphate + H(+)</text>
        <dbReference type="Rhea" id="RHEA:25792"/>
        <dbReference type="ChEBI" id="CHEBI:15377"/>
        <dbReference type="ChEBI" id="CHEBI:15378"/>
        <dbReference type="ChEBI" id="CHEBI:30616"/>
        <dbReference type="ChEBI" id="CHEBI:43474"/>
        <dbReference type="ChEBI" id="CHEBI:49552"/>
        <dbReference type="ChEBI" id="CHEBI:456216"/>
        <dbReference type="EC" id="7.2.2.8"/>
    </reaction>
</comment>
<evidence type="ECO:0000256" key="2">
    <source>
        <dbReference type="ARBA" id="ARBA00012517"/>
    </source>
</evidence>
<dbReference type="GO" id="GO:0055070">
    <property type="term" value="P:copper ion homeostasis"/>
    <property type="evidence" value="ECO:0007669"/>
    <property type="project" value="TreeGrafter"/>
</dbReference>
<dbReference type="InterPro" id="IPR001757">
    <property type="entry name" value="P_typ_ATPase"/>
</dbReference>
<dbReference type="InterPro" id="IPR036412">
    <property type="entry name" value="HAD-like_sf"/>
</dbReference>
<dbReference type="Gene3D" id="3.40.50.1000">
    <property type="entry name" value="HAD superfamily/HAD-like"/>
    <property type="match status" value="1"/>
</dbReference>
<evidence type="ECO:0000313" key="16">
    <source>
        <dbReference type="Proteomes" id="UP000254597"/>
    </source>
</evidence>
<dbReference type="GO" id="GO:0016020">
    <property type="term" value="C:membrane"/>
    <property type="evidence" value="ECO:0007669"/>
    <property type="project" value="InterPro"/>
</dbReference>
<dbReference type="InterPro" id="IPR023299">
    <property type="entry name" value="ATPase_P-typ_cyto_dom_N"/>
</dbReference>
<keyword evidence="7" id="KW-0187">Copper transport</keyword>
<keyword evidence="4" id="KW-0812">Transmembrane</keyword>
<evidence type="ECO:0000256" key="8">
    <source>
        <dbReference type="ARBA" id="ARBA00022840"/>
    </source>
</evidence>
<evidence type="ECO:0000256" key="1">
    <source>
        <dbReference type="ARBA" id="ARBA00004127"/>
    </source>
</evidence>
<name>A0A379QT33_SALER</name>
<dbReference type="GO" id="GO:0012505">
    <property type="term" value="C:endomembrane system"/>
    <property type="evidence" value="ECO:0007669"/>
    <property type="project" value="UniProtKB-SubCell"/>
</dbReference>
<evidence type="ECO:0000256" key="12">
    <source>
        <dbReference type="ARBA" id="ARBA00023065"/>
    </source>
</evidence>
<sequence>MVGTGRGAEIGVDISGFATTAERLGQEGKSLLYAALDGQLAAIIAVAEPIKSSTPAAINALHQLGIKVVMITGDNARTAQAIARQVGIDDEVSEVLPEGKVEAIR</sequence>
<dbReference type="GO" id="GO:0005507">
    <property type="term" value="F:copper ion binding"/>
    <property type="evidence" value="ECO:0007669"/>
    <property type="project" value="TreeGrafter"/>
</dbReference>
<keyword evidence="6" id="KW-0547">Nucleotide-binding</keyword>
<gene>
    <name evidence="15" type="primary">actP_1</name>
    <name evidence="15" type="ORF">NCTC10252_03851</name>
</gene>
<keyword evidence="10" id="KW-1133">Transmembrane helix</keyword>
<keyword evidence="9" id="KW-1278">Translocase</keyword>
<reference evidence="15 16" key="1">
    <citation type="submission" date="2018-06" db="EMBL/GenBank/DDBJ databases">
        <authorList>
            <consortium name="Pathogen Informatics"/>
            <person name="Doyle S."/>
        </authorList>
    </citation>
    <scope>NUCLEOTIDE SEQUENCE [LARGE SCALE GENOMIC DNA]</scope>
    <source>
        <strain evidence="15 16">NCTC10252</strain>
    </source>
</reference>
<dbReference type="GO" id="GO:0043682">
    <property type="term" value="F:P-type divalent copper transporter activity"/>
    <property type="evidence" value="ECO:0007669"/>
    <property type="project" value="TreeGrafter"/>
</dbReference>
<keyword evidence="5" id="KW-0479">Metal-binding</keyword>
<dbReference type="GO" id="GO:0005524">
    <property type="term" value="F:ATP binding"/>
    <property type="evidence" value="ECO:0007669"/>
    <property type="project" value="UniProtKB-KW"/>
</dbReference>
<evidence type="ECO:0000256" key="9">
    <source>
        <dbReference type="ARBA" id="ARBA00022967"/>
    </source>
</evidence>
<evidence type="ECO:0000313" key="15">
    <source>
        <dbReference type="EMBL" id="SUF58530.1"/>
    </source>
</evidence>
<keyword evidence="12" id="KW-0406">Ion transport</keyword>
<protein>
    <recommendedName>
        <fullName evidence="2">P-type Cu(+) transporter</fullName>
        <ecNumber evidence="2">7.2.2.8</ecNumber>
    </recommendedName>
</protein>
<evidence type="ECO:0000256" key="7">
    <source>
        <dbReference type="ARBA" id="ARBA00022796"/>
    </source>
</evidence>
<dbReference type="SUPFAM" id="SSF56784">
    <property type="entry name" value="HAD-like"/>
    <property type="match status" value="1"/>
</dbReference>
<dbReference type="Pfam" id="PF00702">
    <property type="entry name" value="Hydrolase"/>
    <property type="match status" value="1"/>
</dbReference>
<evidence type="ECO:0000256" key="3">
    <source>
        <dbReference type="ARBA" id="ARBA00022448"/>
    </source>
</evidence>
<dbReference type="NCBIfam" id="TIGR01494">
    <property type="entry name" value="ATPase_P-type"/>
    <property type="match status" value="1"/>
</dbReference>
<evidence type="ECO:0000256" key="13">
    <source>
        <dbReference type="ARBA" id="ARBA00023136"/>
    </source>
</evidence>
<evidence type="ECO:0000256" key="4">
    <source>
        <dbReference type="ARBA" id="ARBA00022692"/>
    </source>
</evidence>
<comment type="subcellular location">
    <subcellularLocation>
        <location evidence="1">Endomembrane system</location>
        <topology evidence="1">Multi-pass membrane protein</topology>
    </subcellularLocation>
</comment>
<evidence type="ECO:0000256" key="10">
    <source>
        <dbReference type="ARBA" id="ARBA00022989"/>
    </source>
</evidence>
<dbReference type="Gene3D" id="3.40.1110.10">
    <property type="entry name" value="Calcium-transporting ATPase, cytoplasmic domain N"/>
    <property type="match status" value="1"/>
</dbReference>
<proteinExistence type="predicted"/>
<keyword evidence="11" id="KW-0186">Copper</keyword>
<dbReference type="Proteomes" id="UP000254597">
    <property type="component" value="Unassembled WGS sequence"/>
</dbReference>
<evidence type="ECO:0000256" key="11">
    <source>
        <dbReference type="ARBA" id="ARBA00023008"/>
    </source>
</evidence>
<dbReference type="EMBL" id="UGWP01000004">
    <property type="protein sequence ID" value="SUF58530.1"/>
    <property type="molecule type" value="Genomic_DNA"/>
</dbReference>
<organism evidence="15 16">
    <name type="scientific">Salmonella enterica</name>
    <name type="common">Salmonella choleraesuis</name>
    <dbReference type="NCBI Taxonomy" id="28901"/>
    <lineage>
        <taxon>Bacteria</taxon>
        <taxon>Pseudomonadati</taxon>
        <taxon>Pseudomonadota</taxon>
        <taxon>Gammaproteobacteria</taxon>
        <taxon>Enterobacterales</taxon>
        <taxon>Enterobacteriaceae</taxon>
        <taxon>Salmonella</taxon>
    </lineage>
</organism>
<keyword evidence="8" id="KW-0067">ATP-binding</keyword>
<keyword evidence="15" id="KW-0378">Hydrolase</keyword>
<evidence type="ECO:0000256" key="6">
    <source>
        <dbReference type="ARBA" id="ARBA00022741"/>
    </source>
</evidence>
<dbReference type="PANTHER" id="PTHR43520:SF8">
    <property type="entry name" value="P-TYPE CU(+) TRANSPORTER"/>
    <property type="match status" value="1"/>
</dbReference>
<evidence type="ECO:0000256" key="5">
    <source>
        <dbReference type="ARBA" id="ARBA00022723"/>
    </source>
</evidence>